<dbReference type="OrthoDB" id="2506647at2759"/>
<dbReference type="Pfam" id="PF01161">
    <property type="entry name" value="PBP"/>
    <property type="match status" value="1"/>
</dbReference>
<accession>A0A1E3BH67</accession>
<dbReference type="PANTHER" id="PTHR11362">
    <property type="entry name" value="PHOSPHATIDYLETHANOLAMINE-BINDING PROTEIN"/>
    <property type="match status" value="1"/>
</dbReference>
<comment type="caution">
    <text evidence="1">The sequence shown here is derived from an EMBL/GenBank/DDBJ whole genome shotgun (WGS) entry which is preliminary data.</text>
</comment>
<dbReference type="InterPro" id="IPR035810">
    <property type="entry name" value="PEBP_euk"/>
</dbReference>
<dbReference type="VEuPathDB" id="FungiDB:SI65_04722"/>
<dbReference type="Proteomes" id="UP000094569">
    <property type="component" value="Unassembled WGS sequence"/>
</dbReference>
<sequence length="181" mass="19650">MRVCESADSAISLCSRDPSKVLGVTVGSHNVTPGQFIPRGEAQSIPEITFTNTTANKTYLLVSIDLDGPFPSFSILSPILHWIQPSLHPTPSNDGTITTLKANVPFIANWIGPEPPPGSGPHRYVFLLYEQPEGFEGAAGKYRPEGGKEMGIWGRVRFDLDGFEREVGLGKAVAANYFFSN</sequence>
<evidence type="ECO:0000313" key="1">
    <source>
        <dbReference type="EMBL" id="ODM19736.1"/>
    </source>
</evidence>
<dbReference type="InterPro" id="IPR008914">
    <property type="entry name" value="PEBP"/>
</dbReference>
<evidence type="ECO:0000313" key="2">
    <source>
        <dbReference type="Proteomes" id="UP000094569"/>
    </source>
</evidence>
<reference evidence="1 2" key="1">
    <citation type="journal article" date="2016" name="BMC Genomics">
        <title>Comparative genomic and transcriptomic analyses of the Fuzhuan brick tea-fermentation fungus Aspergillus cristatus.</title>
        <authorList>
            <person name="Ge Y."/>
            <person name="Wang Y."/>
            <person name="Liu Y."/>
            <person name="Tan Y."/>
            <person name="Ren X."/>
            <person name="Zhang X."/>
            <person name="Hyde K.D."/>
            <person name="Liu Y."/>
            <person name="Liu Z."/>
        </authorList>
    </citation>
    <scope>NUCLEOTIDE SEQUENCE [LARGE SCALE GENOMIC DNA]</scope>
    <source>
        <strain evidence="1 2">GZAAS20.1005</strain>
    </source>
</reference>
<organism evidence="1 2">
    <name type="scientific">Aspergillus cristatus</name>
    <name type="common">Chinese Fuzhuan brick tea-fermentation fungus</name>
    <name type="synonym">Eurotium cristatum</name>
    <dbReference type="NCBI Taxonomy" id="573508"/>
    <lineage>
        <taxon>Eukaryota</taxon>
        <taxon>Fungi</taxon>
        <taxon>Dikarya</taxon>
        <taxon>Ascomycota</taxon>
        <taxon>Pezizomycotina</taxon>
        <taxon>Eurotiomycetes</taxon>
        <taxon>Eurotiomycetidae</taxon>
        <taxon>Eurotiales</taxon>
        <taxon>Aspergillaceae</taxon>
        <taxon>Aspergillus</taxon>
        <taxon>Aspergillus subgen. Aspergillus</taxon>
    </lineage>
</organism>
<gene>
    <name evidence="1" type="ORF">SI65_04722</name>
</gene>
<evidence type="ECO:0008006" key="3">
    <source>
        <dbReference type="Google" id="ProtNLM"/>
    </source>
</evidence>
<dbReference type="Gene3D" id="3.90.280.10">
    <property type="entry name" value="PEBP-like"/>
    <property type="match status" value="1"/>
</dbReference>
<dbReference type="CDD" id="cd00866">
    <property type="entry name" value="PEBP_euk"/>
    <property type="match status" value="1"/>
</dbReference>
<name>A0A1E3BH67_ASPCR</name>
<dbReference type="InterPro" id="IPR036610">
    <property type="entry name" value="PEBP-like_sf"/>
</dbReference>
<dbReference type="SUPFAM" id="SSF49777">
    <property type="entry name" value="PEBP-like"/>
    <property type="match status" value="1"/>
</dbReference>
<dbReference type="GO" id="GO:0046578">
    <property type="term" value="P:regulation of Ras protein signal transduction"/>
    <property type="evidence" value="ECO:0007669"/>
    <property type="project" value="TreeGrafter"/>
</dbReference>
<dbReference type="EMBL" id="JXNT01000004">
    <property type="protein sequence ID" value="ODM19736.1"/>
    <property type="molecule type" value="Genomic_DNA"/>
</dbReference>
<dbReference type="AlphaFoldDB" id="A0A1E3BH67"/>
<keyword evidence="2" id="KW-1185">Reference proteome</keyword>
<protein>
    <recommendedName>
        <fullName evidence="3">Phosphatidylethanolamine-binding protein</fullName>
    </recommendedName>
</protein>
<dbReference type="GO" id="GO:0005543">
    <property type="term" value="F:phospholipid binding"/>
    <property type="evidence" value="ECO:0007669"/>
    <property type="project" value="TreeGrafter"/>
</dbReference>
<dbReference type="PANTHER" id="PTHR11362:SF78">
    <property type="entry name" value="PROTEASE INHIBITOR"/>
    <property type="match status" value="1"/>
</dbReference>
<dbReference type="GO" id="GO:0030414">
    <property type="term" value="F:peptidase inhibitor activity"/>
    <property type="evidence" value="ECO:0007669"/>
    <property type="project" value="TreeGrafter"/>
</dbReference>
<dbReference type="STRING" id="573508.A0A1E3BH67"/>
<proteinExistence type="predicted"/>
<dbReference type="GO" id="GO:0030162">
    <property type="term" value="P:regulation of proteolysis"/>
    <property type="evidence" value="ECO:0007669"/>
    <property type="project" value="TreeGrafter"/>
</dbReference>